<accession>A0ABD0V0H4</accession>
<dbReference type="CDD" id="cd16461">
    <property type="entry name" value="RING-H2_EL5-like"/>
    <property type="match status" value="1"/>
</dbReference>
<proteinExistence type="predicted"/>
<dbReference type="GO" id="GO:0008270">
    <property type="term" value="F:zinc ion binding"/>
    <property type="evidence" value="ECO:0007669"/>
    <property type="project" value="UniProtKB-KW"/>
</dbReference>
<evidence type="ECO:0000256" key="7">
    <source>
        <dbReference type="ARBA" id="ARBA00022723"/>
    </source>
</evidence>
<keyword evidence="5" id="KW-0808">Transferase</keyword>
<dbReference type="PROSITE" id="PS50089">
    <property type="entry name" value="ZF_RING_2"/>
    <property type="match status" value="1"/>
</dbReference>
<keyword evidence="8 13" id="KW-0863">Zinc-finger</keyword>
<gene>
    <name evidence="16" type="ORF">M5K25_010308</name>
</gene>
<evidence type="ECO:0000256" key="2">
    <source>
        <dbReference type="ARBA" id="ARBA00004167"/>
    </source>
</evidence>
<keyword evidence="17" id="KW-1185">Reference proteome</keyword>
<name>A0ABD0V0H4_DENTH</name>
<keyword evidence="6 14" id="KW-0812">Transmembrane</keyword>
<dbReference type="FunFam" id="3.30.40.10:FF:000187">
    <property type="entry name" value="E3 ubiquitin-protein ligase ATL6"/>
    <property type="match status" value="1"/>
</dbReference>
<reference evidence="16 17" key="1">
    <citation type="journal article" date="2024" name="Plant Biotechnol. J.">
        <title>Dendrobium thyrsiflorum genome and its molecular insights into genes involved in important horticultural traits.</title>
        <authorList>
            <person name="Chen B."/>
            <person name="Wang J.Y."/>
            <person name="Zheng P.J."/>
            <person name="Li K.L."/>
            <person name="Liang Y.M."/>
            <person name="Chen X.F."/>
            <person name="Zhang C."/>
            <person name="Zhao X."/>
            <person name="He X."/>
            <person name="Zhang G.Q."/>
            <person name="Liu Z.J."/>
            <person name="Xu Q."/>
        </authorList>
    </citation>
    <scope>NUCLEOTIDE SEQUENCE [LARGE SCALE GENOMIC DNA]</scope>
    <source>
        <strain evidence="16">GZMU011</strain>
    </source>
</reference>
<comment type="catalytic activity">
    <reaction evidence="1">
        <text>S-ubiquitinyl-[E2 ubiquitin-conjugating enzyme]-L-cysteine + [acceptor protein]-L-lysine = [E2 ubiquitin-conjugating enzyme]-L-cysteine + N(6)-ubiquitinyl-[acceptor protein]-L-lysine.</text>
        <dbReference type="EC" id="2.3.2.27"/>
    </reaction>
</comment>
<dbReference type="SMART" id="SM00184">
    <property type="entry name" value="RING"/>
    <property type="match status" value="1"/>
</dbReference>
<sequence length="346" mass="38566">MPQETQSDSSESSFPILAISVIGIIATAIILFSYYVFVTKCCLNWQHLRIITDISRSGRHRRRHRGGGEDLFAFYSAIIGAHGLEEGAIQSIPNFRYQRGQVQCSFHECSVCLNEFQEEERIRMLPNCFHVFHIDCIDTWLQTHKNCPICRSEITTTSPILTTNEITEHNLNQSRESLVAELRDDEARRTELGFEGRTVRKMTHISSMGDECIGMRGERREFGVQPMRRSFSLDSSNDRLLCIAVQEILQNNKNLQALSNGEGSSNGNSGKAEFLLLGLAHFPLAAWCLVVSADEGAASCFNFLAGCWLAVRNLGGWLLGSLAVRFLEPAVGISGCLVPRLAVPLP</sequence>
<evidence type="ECO:0000256" key="10">
    <source>
        <dbReference type="ARBA" id="ARBA00022833"/>
    </source>
</evidence>
<evidence type="ECO:0000256" key="9">
    <source>
        <dbReference type="ARBA" id="ARBA00022786"/>
    </source>
</evidence>
<dbReference type="InterPro" id="IPR001841">
    <property type="entry name" value="Znf_RING"/>
</dbReference>
<evidence type="ECO:0000256" key="14">
    <source>
        <dbReference type="SAM" id="Phobius"/>
    </source>
</evidence>
<evidence type="ECO:0000313" key="17">
    <source>
        <dbReference type="Proteomes" id="UP001552299"/>
    </source>
</evidence>
<keyword evidence="11 14" id="KW-1133">Transmembrane helix</keyword>
<dbReference type="PANTHER" id="PTHR46913:SF1">
    <property type="entry name" value="RING-H2 FINGER PROTEIN ATL16"/>
    <property type="match status" value="1"/>
</dbReference>
<dbReference type="Pfam" id="PF13639">
    <property type="entry name" value="zf-RING_2"/>
    <property type="match status" value="1"/>
</dbReference>
<dbReference type="InterPro" id="IPR044600">
    <property type="entry name" value="ATL1/ATL16-like"/>
</dbReference>
<keyword evidence="7" id="KW-0479">Metal-binding</keyword>
<dbReference type="GO" id="GO:0016020">
    <property type="term" value="C:membrane"/>
    <property type="evidence" value="ECO:0007669"/>
    <property type="project" value="UniProtKB-SubCell"/>
</dbReference>
<dbReference type="AlphaFoldDB" id="A0ABD0V0H4"/>
<evidence type="ECO:0000256" key="8">
    <source>
        <dbReference type="ARBA" id="ARBA00022771"/>
    </source>
</evidence>
<protein>
    <recommendedName>
        <fullName evidence="4">RING-type E3 ubiquitin transferase</fullName>
        <ecNumber evidence="4">2.3.2.27</ecNumber>
    </recommendedName>
</protein>
<evidence type="ECO:0000256" key="11">
    <source>
        <dbReference type="ARBA" id="ARBA00022989"/>
    </source>
</evidence>
<evidence type="ECO:0000256" key="4">
    <source>
        <dbReference type="ARBA" id="ARBA00012483"/>
    </source>
</evidence>
<evidence type="ECO:0000313" key="16">
    <source>
        <dbReference type="EMBL" id="KAL0918308.1"/>
    </source>
</evidence>
<dbReference type="Proteomes" id="UP001552299">
    <property type="component" value="Unassembled WGS sequence"/>
</dbReference>
<dbReference type="GO" id="GO:0061630">
    <property type="term" value="F:ubiquitin protein ligase activity"/>
    <property type="evidence" value="ECO:0007669"/>
    <property type="project" value="UniProtKB-EC"/>
</dbReference>
<organism evidence="16 17">
    <name type="scientific">Dendrobium thyrsiflorum</name>
    <name type="common">Pinecone-like raceme dendrobium</name>
    <name type="synonym">Orchid</name>
    <dbReference type="NCBI Taxonomy" id="117978"/>
    <lineage>
        <taxon>Eukaryota</taxon>
        <taxon>Viridiplantae</taxon>
        <taxon>Streptophyta</taxon>
        <taxon>Embryophyta</taxon>
        <taxon>Tracheophyta</taxon>
        <taxon>Spermatophyta</taxon>
        <taxon>Magnoliopsida</taxon>
        <taxon>Liliopsida</taxon>
        <taxon>Asparagales</taxon>
        <taxon>Orchidaceae</taxon>
        <taxon>Epidendroideae</taxon>
        <taxon>Malaxideae</taxon>
        <taxon>Dendrobiinae</taxon>
        <taxon>Dendrobium</taxon>
    </lineage>
</organism>
<dbReference type="Gene3D" id="3.30.40.10">
    <property type="entry name" value="Zinc/RING finger domain, C3HC4 (zinc finger)"/>
    <property type="match status" value="1"/>
</dbReference>
<evidence type="ECO:0000256" key="5">
    <source>
        <dbReference type="ARBA" id="ARBA00022679"/>
    </source>
</evidence>
<evidence type="ECO:0000256" key="6">
    <source>
        <dbReference type="ARBA" id="ARBA00022692"/>
    </source>
</evidence>
<dbReference type="EMBL" id="JANQDX010000009">
    <property type="protein sequence ID" value="KAL0918308.1"/>
    <property type="molecule type" value="Genomic_DNA"/>
</dbReference>
<comment type="pathway">
    <text evidence="3">Protein modification; protein ubiquitination.</text>
</comment>
<keyword evidence="12 14" id="KW-0472">Membrane</keyword>
<evidence type="ECO:0000256" key="3">
    <source>
        <dbReference type="ARBA" id="ARBA00004906"/>
    </source>
</evidence>
<dbReference type="EC" id="2.3.2.27" evidence="4"/>
<keyword evidence="9" id="KW-0833">Ubl conjugation pathway</keyword>
<keyword evidence="10" id="KW-0862">Zinc</keyword>
<dbReference type="SUPFAM" id="SSF57850">
    <property type="entry name" value="RING/U-box"/>
    <property type="match status" value="1"/>
</dbReference>
<evidence type="ECO:0000256" key="12">
    <source>
        <dbReference type="ARBA" id="ARBA00023136"/>
    </source>
</evidence>
<dbReference type="InterPro" id="IPR013083">
    <property type="entry name" value="Znf_RING/FYVE/PHD"/>
</dbReference>
<comment type="subcellular location">
    <subcellularLocation>
        <location evidence="2">Membrane</location>
        <topology evidence="2">Single-pass membrane protein</topology>
    </subcellularLocation>
</comment>
<evidence type="ECO:0000256" key="1">
    <source>
        <dbReference type="ARBA" id="ARBA00000900"/>
    </source>
</evidence>
<dbReference type="PANTHER" id="PTHR46913">
    <property type="entry name" value="RING-H2 FINGER PROTEIN ATL16"/>
    <property type="match status" value="1"/>
</dbReference>
<evidence type="ECO:0000259" key="15">
    <source>
        <dbReference type="PROSITE" id="PS50089"/>
    </source>
</evidence>
<feature type="transmembrane region" description="Helical" evidence="14">
    <location>
        <begin position="12"/>
        <end position="37"/>
    </location>
</feature>
<feature type="domain" description="RING-type" evidence="15">
    <location>
        <begin position="109"/>
        <end position="151"/>
    </location>
</feature>
<comment type="caution">
    <text evidence="16">The sequence shown here is derived from an EMBL/GenBank/DDBJ whole genome shotgun (WGS) entry which is preliminary data.</text>
</comment>
<evidence type="ECO:0000256" key="13">
    <source>
        <dbReference type="PROSITE-ProRule" id="PRU00175"/>
    </source>
</evidence>